<protein>
    <submittedName>
        <fullName evidence="1">Uncharacterized protein</fullName>
    </submittedName>
</protein>
<dbReference type="Pfam" id="PF19751">
    <property type="entry name" value="DUF6238"/>
    <property type="match status" value="1"/>
</dbReference>
<gene>
    <name evidence="1" type="ORF">Kpho01_61760</name>
</gene>
<comment type="caution">
    <text evidence="1">The sequence shown here is derived from an EMBL/GenBank/DDBJ whole genome shotgun (WGS) entry which is preliminary data.</text>
</comment>
<accession>A0A9W6PNC3</accession>
<sequence length="147" mass="16256">MTHDLPDRCDLLRFASAAIDIHHHTRLADGEAVSRNELDDLHAHTVALFGLLDTATARTRPHAPAAGDHLHNARIRLWQVCEHLHDAYHAAPRADGRRPTREACALRLPDGAPDLTICQRRAVTAARLRQITTPADLHAPAPGLLRR</sequence>
<evidence type="ECO:0000313" key="2">
    <source>
        <dbReference type="Proteomes" id="UP001165143"/>
    </source>
</evidence>
<organism evidence="1 2">
    <name type="scientific">Kitasatospora phosalacinea</name>
    <dbReference type="NCBI Taxonomy" id="2065"/>
    <lineage>
        <taxon>Bacteria</taxon>
        <taxon>Bacillati</taxon>
        <taxon>Actinomycetota</taxon>
        <taxon>Actinomycetes</taxon>
        <taxon>Kitasatosporales</taxon>
        <taxon>Streptomycetaceae</taxon>
        <taxon>Kitasatospora</taxon>
    </lineage>
</organism>
<dbReference type="Proteomes" id="UP001165143">
    <property type="component" value="Unassembled WGS sequence"/>
</dbReference>
<dbReference type="AlphaFoldDB" id="A0A9W6PNC3"/>
<dbReference type="RefSeq" id="WP_033253083.1">
    <property type="nucleotide sequence ID" value="NZ_BSRX01000048.1"/>
</dbReference>
<dbReference type="InterPro" id="IPR046205">
    <property type="entry name" value="DUF6238"/>
</dbReference>
<evidence type="ECO:0000313" key="1">
    <source>
        <dbReference type="EMBL" id="GLW58165.1"/>
    </source>
</evidence>
<proteinExistence type="predicted"/>
<dbReference type="EMBL" id="BSRX01000048">
    <property type="protein sequence ID" value="GLW58165.1"/>
    <property type="molecule type" value="Genomic_DNA"/>
</dbReference>
<reference evidence="1" key="1">
    <citation type="submission" date="2023-02" db="EMBL/GenBank/DDBJ databases">
        <title>Kitasatospora phosalacinea NBRC 14362.</title>
        <authorList>
            <person name="Ichikawa N."/>
            <person name="Sato H."/>
            <person name="Tonouchi N."/>
        </authorList>
    </citation>
    <scope>NUCLEOTIDE SEQUENCE</scope>
    <source>
        <strain evidence="1">NBRC 14362</strain>
    </source>
</reference>
<name>A0A9W6PNC3_9ACTN</name>